<keyword evidence="1" id="KW-0472">Membrane</keyword>
<gene>
    <name evidence="2" type="ORF">CALCODRAFT_483388</name>
</gene>
<dbReference type="InterPro" id="IPR025893">
    <property type="entry name" value="Tocopherol_cyclase"/>
</dbReference>
<protein>
    <submittedName>
        <fullName evidence="2">Uncharacterized protein</fullName>
    </submittedName>
</protein>
<dbReference type="InParanoid" id="A0A165FTA1"/>
<dbReference type="PANTHER" id="PTHR35309:SF4">
    <property type="entry name" value="TOCOPHEROL CYCLASE"/>
    <property type="match status" value="1"/>
</dbReference>
<keyword evidence="3" id="KW-1185">Reference proteome</keyword>
<accession>A0A165FTA1</accession>
<evidence type="ECO:0000256" key="1">
    <source>
        <dbReference type="SAM" id="Phobius"/>
    </source>
</evidence>
<organism evidence="2 3">
    <name type="scientific">Calocera cornea HHB12733</name>
    <dbReference type="NCBI Taxonomy" id="1353952"/>
    <lineage>
        <taxon>Eukaryota</taxon>
        <taxon>Fungi</taxon>
        <taxon>Dikarya</taxon>
        <taxon>Basidiomycota</taxon>
        <taxon>Agaricomycotina</taxon>
        <taxon>Dacrymycetes</taxon>
        <taxon>Dacrymycetales</taxon>
        <taxon>Dacrymycetaceae</taxon>
        <taxon>Calocera</taxon>
    </lineage>
</organism>
<evidence type="ECO:0000313" key="3">
    <source>
        <dbReference type="Proteomes" id="UP000076842"/>
    </source>
</evidence>
<dbReference type="EMBL" id="KV423967">
    <property type="protein sequence ID" value="KZT57176.1"/>
    <property type="molecule type" value="Genomic_DNA"/>
</dbReference>
<dbReference type="AlphaFoldDB" id="A0A165FTA1"/>
<keyword evidence="1" id="KW-0812">Transmembrane</keyword>
<dbReference type="GO" id="GO:0009976">
    <property type="term" value="F:tocopherol cyclase activity"/>
    <property type="evidence" value="ECO:0007669"/>
    <property type="project" value="InterPro"/>
</dbReference>
<keyword evidence="1" id="KW-1133">Transmembrane helix</keyword>
<reference evidence="2 3" key="1">
    <citation type="journal article" date="2016" name="Mol. Biol. Evol.">
        <title>Comparative Genomics of Early-Diverging Mushroom-Forming Fungi Provides Insights into the Origins of Lignocellulose Decay Capabilities.</title>
        <authorList>
            <person name="Nagy L.G."/>
            <person name="Riley R."/>
            <person name="Tritt A."/>
            <person name="Adam C."/>
            <person name="Daum C."/>
            <person name="Floudas D."/>
            <person name="Sun H."/>
            <person name="Yadav J.S."/>
            <person name="Pangilinan J."/>
            <person name="Larsson K.H."/>
            <person name="Matsuura K."/>
            <person name="Barry K."/>
            <person name="Labutti K."/>
            <person name="Kuo R."/>
            <person name="Ohm R.A."/>
            <person name="Bhattacharya S.S."/>
            <person name="Shirouzu T."/>
            <person name="Yoshinaga Y."/>
            <person name="Martin F.M."/>
            <person name="Grigoriev I.V."/>
            <person name="Hibbett D.S."/>
        </authorList>
    </citation>
    <scope>NUCLEOTIDE SEQUENCE [LARGE SCALE GENOMIC DNA]</scope>
    <source>
        <strain evidence="2 3">HHB12733</strain>
    </source>
</reference>
<sequence length="449" mass="49327">MESSRRRLTAAQAARRMFAPLLAVLRLPLIAIPELLLLLLDLLLPRSLSTRLIPREDHYAPHPKAGFEGWYMRVKLRGGGDVVCIVCTVRGAEGRGNYVHWSYQPGTVTGEEAGGGKAQGGGEQLPKQVYNLFPASIEESLLPPDASSPHKLFTLLAPGLCEFTRSTAGVSVYLNLPGGLYVKLTVEDMRPVRGGEGRELDGPEGAWAKLAEGLPLHWHVLTLGGLANVEVWRTKAGEEDGEGMDGMEQGVGGEGRKAKVGLLLRGEGIAHCEKNWGLGFPRGWVWSQAFSSSSDPSVPGASFALAGGKILAQRAYMVLFRSPATGREWDFRPPWTVLLFGRGVTIREELDRQGDGLVLDVCDWRRRVVVRVKAQEPRDTWLPMHCPLRNGHRVFASETFTATATVDAFERRGAWVCAWLWGGGGWQWVESQNFDQVAFELGGDYAGYR</sequence>
<dbReference type="OrthoDB" id="5421239at2759"/>
<dbReference type="PANTHER" id="PTHR35309">
    <property type="match status" value="1"/>
</dbReference>
<dbReference type="Proteomes" id="UP000076842">
    <property type="component" value="Unassembled WGS sequence"/>
</dbReference>
<feature type="transmembrane region" description="Helical" evidence="1">
    <location>
        <begin position="21"/>
        <end position="44"/>
    </location>
</feature>
<proteinExistence type="predicted"/>
<name>A0A165FTA1_9BASI</name>
<evidence type="ECO:0000313" key="2">
    <source>
        <dbReference type="EMBL" id="KZT57176.1"/>
    </source>
</evidence>